<reference evidence="2" key="2">
    <citation type="submission" date="2020-05" db="UniProtKB">
        <authorList>
            <consortium name="EnsemblMetazoa"/>
        </authorList>
    </citation>
    <scope>IDENTIFICATION</scope>
    <source>
        <strain evidence="2">IAEA</strain>
    </source>
</reference>
<dbReference type="Proteomes" id="UP000092445">
    <property type="component" value="Unassembled WGS sequence"/>
</dbReference>
<sequence>MLPCISLSCGFFSKGSRRSSDSSSEPREVTLERFLMVSGPDVTVLTVSLASPTFVSSSTGQVQEKKKGALHNGAELQ</sequence>
<name>A0A1B0GGM4_GLOPL</name>
<dbReference type="EnsemblMetazoa" id="GPAI000016-RA">
    <property type="protein sequence ID" value="GPAI000016-PA"/>
    <property type="gene ID" value="GPAI000016"/>
</dbReference>
<reference evidence="3" key="1">
    <citation type="submission" date="2014-03" db="EMBL/GenBank/DDBJ databases">
        <authorList>
            <person name="Aksoy S."/>
            <person name="Warren W."/>
            <person name="Wilson R.K."/>
        </authorList>
    </citation>
    <scope>NUCLEOTIDE SEQUENCE [LARGE SCALE GENOMIC DNA]</scope>
    <source>
        <strain evidence="3">IAEA</strain>
    </source>
</reference>
<feature type="region of interest" description="Disordered" evidence="1">
    <location>
        <begin position="54"/>
        <end position="77"/>
    </location>
</feature>
<protein>
    <submittedName>
        <fullName evidence="2">Uncharacterized protein</fullName>
    </submittedName>
</protein>
<keyword evidence="3" id="KW-1185">Reference proteome</keyword>
<dbReference type="VEuPathDB" id="VectorBase:GPAI000016"/>
<evidence type="ECO:0000256" key="1">
    <source>
        <dbReference type="SAM" id="MobiDB-lite"/>
    </source>
</evidence>
<evidence type="ECO:0000313" key="2">
    <source>
        <dbReference type="EnsemblMetazoa" id="GPAI000016-PA"/>
    </source>
</evidence>
<proteinExistence type="predicted"/>
<dbReference type="AlphaFoldDB" id="A0A1B0GGM4"/>
<organism evidence="2 3">
    <name type="scientific">Glossina pallidipes</name>
    <name type="common">Tsetse fly</name>
    <dbReference type="NCBI Taxonomy" id="7398"/>
    <lineage>
        <taxon>Eukaryota</taxon>
        <taxon>Metazoa</taxon>
        <taxon>Ecdysozoa</taxon>
        <taxon>Arthropoda</taxon>
        <taxon>Hexapoda</taxon>
        <taxon>Insecta</taxon>
        <taxon>Pterygota</taxon>
        <taxon>Neoptera</taxon>
        <taxon>Endopterygota</taxon>
        <taxon>Diptera</taxon>
        <taxon>Brachycera</taxon>
        <taxon>Muscomorpha</taxon>
        <taxon>Hippoboscoidea</taxon>
        <taxon>Glossinidae</taxon>
        <taxon>Glossina</taxon>
    </lineage>
</organism>
<accession>A0A1B0GGM4</accession>
<evidence type="ECO:0000313" key="3">
    <source>
        <dbReference type="Proteomes" id="UP000092445"/>
    </source>
</evidence>